<dbReference type="Pfam" id="PF12802">
    <property type="entry name" value="MarR_2"/>
    <property type="match status" value="1"/>
</dbReference>
<dbReference type="PROSITE" id="PS50995">
    <property type="entry name" value="HTH_MARR_2"/>
    <property type="match status" value="1"/>
</dbReference>
<dbReference type="InterPro" id="IPR052067">
    <property type="entry name" value="Metal_resp_HTH_trans_reg"/>
</dbReference>
<evidence type="ECO:0000256" key="1">
    <source>
        <dbReference type="ARBA" id="ARBA00023015"/>
    </source>
</evidence>
<keyword evidence="2" id="KW-0238">DNA-binding</keyword>
<dbReference type="SUPFAM" id="SSF46785">
    <property type="entry name" value="Winged helix' DNA-binding domain"/>
    <property type="match status" value="1"/>
</dbReference>
<organism evidence="5 6">
    <name type="scientific">Allopontixanthobacter sediminis</name>
    <dbReference type="NCBI Taxonomy" id="1689985"/>
    <lineage>
        <taxon>Bacteria</taxon>
        <taxon>Pseudomonadati</taxon>
        <taxon>Pseudomonadota</taxon>
        <taxon>Alphaproteobacteria</taxon>
        <taxon>Sphingomonadales</taxon>
        <taxon>Erythrobacteraceae</taxon>
        <taxon>Allopontixanthobacter</taxon>
    </lineage>
</organism>
<feature type="domain" description="HTH marR-type" evidence="4">
    <location>
        <begin position="12"/>
        <end position="145"/>
    </location>
</feature>
<dbReference type="PANTHER" id="PTHR35790:SF4">
    <property type="entry name" value="HTH-TYPE TRANSCRIPTIONAL REGULATOR PCHR"/>
    <property type="match status" value="1"/>
</dbReference>
<name>A0A845BC49_9SPHN</name>
<dbReference type="SMART" id="SM00347">
    <property type="entry name" value="HTH_MARR"/>
    <property type="match status" value="1"/>
</dbReference>
<dbReference type="InterPro" id="IPR036390">
    <property type="entry name" value="WH_DNA-bd_sf"/>
</dbReference>
<dbReference type="RefSeq" id="WP_160756769.1">
    <property type="nucleotide sequence ID" value="NZ_WTYL01000003.1"/>
</dbReference>
<dbReference type="GO" id="GO:0003677">
    <property type="term" value="F:DNA binding"/>
    <property type="evidence" value="ECO:0007669"/>
    <property type="project" value="UniProtKB-KW"/>
</dbReference>
<dbReference type="PROSITE" id="PS01117">
    <property type="entry name" value="HTH_MARR_1"/>
    <property type="match status" value="1"/>
</dbReference>
<dbReference type="Proteomes" id="UP000431922">
    <property type="component" value="Unassembled WGS sequence"/>
</dbReference>
<proteinExistence type="predicted"/>
<evidence type="ECO:0000256" key="3">
    <source>
        <dbReference type="ARBA" id="ARBA00023163"/>
    </source>
</evidence>
<comment type="caution">
    <text evidence="5">The sequence shown here is derived from an EMBL/GenBank/DDBJ whole genome shotgun (WGS) entry which is preliminary data.</text>
</comment>
<gene>
    <name evidence="5" type="ORF">GRI65_11845</name>
</gene>
<dbReference type="InterPro" id="IPR000835">
    <property type="entry name" value="HTH_MarR-typ"/>
</dbReference>
<dbReference type="InterPro" id="IPR023187">
    <property type="entry name" value="Tscrpt_reg_MarR-type_CS"/>
</dbReference>
<evidence type="ECO:0000256" key="2">
    <source>
        <dbReference type="ARBA" id="ARBA00023125"/>
    </source>
</evidence>
<evidence type="ECO:0000313" key="5">
    <source>
        <dbReference type="EMBL" id="MXP45139.1"/>
    </source>
</evidence>
<keyword evidence="1" id="KW-0805">Transcription regulation</keyword>
<dbReference type="InterPro" id="IPR036388">
    <property type="entry name" value="WH-like_DNA-bd_sf"/>
</dbReference>
<protein>
    <submittedName>
        <fullName evidence="5">MarR family transcriptional regulator</fullName>
    </submittedName>
</protein>
<dbReference type="OrthoDB" id="8906692at2"/>
<evidence type="ECO:0000313" key="6">
    <source>
        <dbReference type="Proteomes" id="UP000431922"/>
    </source>
</evidence>
<dbReference type="EMBL" id="WTYL01000003">
    <property type="protein sequence ID" value="MXP45139.1"/>
    <property type="molecule type" value="Genomic_DNA"/>
</dbReference>
<dbReference type="Gene3D" id="1.10.10.10">
    <property type="entry name" value="Winged helix-like DNA-binding domain superfamily/Winged helix DNA-binding domain"/>
    <property type="match status" value="1"/>
</dbReference>
<sequence length="162" mass="18039">MPDTASQALSLAQFLPYQLSITSNAVSNRIAEVYRSEFGLKVTEWRVMAVLGDSGPLTQRRLTDLTVMDKVAVNRACKVLEDRDLISREPNADDGRSHLLALTDAGWKVHDRIVPMARAMESRLMEPLDDAERRVFISLLKRLRDQSEEIGPAVATGNCGTK</sequence>
<reference evidence="5 6" key="1">
    <citation type="submission" date="2019-12" db="EMBL/GenBank/DDBJ databases">
        <title>Genomic-based taxomic classification of the family Erythrobacteraceae.</title>
        <authorList>
            <person name="Xu L."/>
        </authorList>
    </citation>
    <scope>NUCLEOTIDE SEQUENCE [LARGE SCALE GENOMIC DNA]</scope>
    <source>
        <strain evidence="5 6">KCTC 42453</strain>
    </source>
</reference>
<dbReference type="AlphaFoldDB" id="A0A845BC49"/>
<keyword evidence="3" id="KW-0804">Transcription</keyword>
<evidence type="ECO:0000259" key="4">
    <source>
        <dbReference type="PROSITE" id="PS50995"/>
    </source>
</evidence>
<dbReference type="PANTHER" id="PTHR35790">
    <property type="entry name" value="HTH-TYPE TRANSCRIPTIONAL REGULATOR PCHR"/>
    <property type="match status" value="1"/>
</dbReference>
<dbReference type="GO" id="GO:0003700">
    <property type="term" value="F:DNA-binding transcription factor activity"/>
    <property type="evidence" value="ECO:0007669"/>
    <property type="project" value="InterPro"/>
</dbReference>
<keyword evidence="6" id="KW-1185">Reference proteome</keyword>
<accession>A0A845BC49</accession>